<dbReference type="Gene3D" id="3.60.20.30">
    <property type="entry name" value="(Glycosyl)asparaginase"/>
    <property type="match status" value="1"/>
</dbReference>
<keyword evidence="2" id="KW-0378">Hydrolase</keyword>
<evidence type="ECO:0000313" key="4">
    <source>
        <dbReference type="EMBL" id="SVA21597.1"/>
    </source>
</evidence>
<dbReference type="AlphaFoldDB" id="A0A381U2R2"/>
<evidence type="ECO:0000256" key="3">
    <source>
        <dbReference type="ARBA" id="ARBA00022813"/>
    </source>
</evidence>
<dbReference type="InterPro" id="IPR000246">
    <property type="entry name" value="Peptidase_T2"/>
</dbReference>
<dbReference type="GO" id="GO:0006508">
    <property type="term" value="P:proteolysis"/>
    <property type="evidence" value="ECO:0007669"/>
    <property type="project" value="UniProtKB-KW"/>
</dbReference>
<dbReference type="SUPFAM" id="SSF56235">
    <property type="entry name" value="N-terminal nucleophile aminohydrolases (Ntn hydrolases)"/>
    <property type="match status" value="1"/>
</dbReference>
<dbReference type="PANTHER" id="PTHR10188:SF6">
    <property type="entry name" value="N(4)-(BETA-N-ACETYLGLUCOSAMINYL)-L-ASPARAGINASE"/>
    <property type="match status" value="1"/>
</dbReference>
<evidence type="ECO:0000256" key="2">
    <source>
        <dbReference type="ARBA" id="ARBA00022801"/>
    </source>
</evidence>
<keyword evidence="3" id="KW-0068">Autocatalytic cleavage</keyword>
<name>A0A381U2R2_9ZZZZ</name>
<dbReference type="PANTHER" id="PTHR10188">
    <property type="entry name" value="L-ASPARAGINASE"/>
    <property type="match status" value="1"/>
</dbReference>
<evidence type="ECO:0000256" key="1">
    <source>
        <dbReference type="ARBA" id="ARBA00022670"/>
    </source>
</evidence>
<keyword evidence="1" id="KW-0645">Protease</keyword>
<dbReference type="FunFam" id="3.60.20.30:FF:000001">
    <property type="entry name" value="Isoaspartyl peptidase/L-asparaginase"/>
    <property type="match status" value="1"/>
</dbReference>
<gene>
    <name evidence="4" type="ORF">METZ01_LOCUS74451</name>
</gene>
<accession>A0A381U2R2</accession>
<evidence type="ECO:0008006" key="5">
    <source>
        <dbReference type="Google" id="ProtNLM"/>
    </source>
</evidence>
<dbReference type="GO" id="GO:0016811">
    <property type="term" value="F:hydrolase activity, acting on carbon-nitrogen (but not peptide) bonds, in linear amides"/>
    <property type="evidence" value="ECO:0007669"/>
    <property type="project" value="UniProtKB-ARBA"/>
</dbReference>
<dbReference type="CDD" id="cd04701">
    <property type="entry name" value="Asparaginase_2"/>
    <property type="match status" value="1"/>
</dbReference>
<reference evidence="4" key="1">
    <citation type="submission" date="2018-05" db="EMBL/GenBank/DDBJ databases">
        <authorList>
            <person name="Lanie J.A."/>
            <person name="Ng W.-L."/>
            <person name="Kazmierczak K.M."/>
            <person name="Andrzejewski T.M."/>
            <person name="Davidsen T.M."/>
            <person name="Wayne K.J."/>
            <person name="Tettelin H."/>
            <person name="Glass J.I."/>
            <person name="Rusch D."/>
            <person name="Podicherti R."/>
            <person name="Tsui H.-C.T."/>
            <person name="Winkler M.E."/>
        </authorList>
    </citation>
    <scope>NUCLEOTIDE SEQUENCE</scope>
</reference>
<dbReference type="EMBL" id="UINC01005480">
    <property type="protein sequence ID" value="SVA21597.1"/>
    <property type="molecule type" value="Genomic_DNA"/>
</dbReference>
<proteinExistence type="predicted"/>
<organism evidence="4">
    <name type="scientific">marine metagenome</name>
    <dbReference type="NCBI Taxonomy" id="408172"/>
    <lineage>
        <taxon>unclassified sequences</taxon>
        <taxon>metagenomes</taxon>
        <taxon>ecological metagenomes</taxon>
    </lineage>
</organism>
<dbReference type="Pfam" id="PF01112">
    <property type="entry name" value="Asparaginase_2"/>
    <property type="match status" value="1"/>
</dbReference>
<dbReference type="InterPro" id="IPR029055">
    <property type="entry name" value="Ntn_hydrolases_N"/>
</dbReference>
<protein>
    <recommendedName>
        <fullName evidence="5">Beta-aspartyl-peptidase</fullName>
    </recommendedName>
</protein>
<dbReference type="GO" id="GO:0008233">
    <property type="term" value="F:peptidase activity"/>
    <property type="evidence" value="ECO:0007669"/>
    <property type="project" value="UniProtKB-KW"/>
</dbReference>
<sequence length="324" mass="34453">MKNQIIIATFFFTFNCFAGMNTEDTLISEQPTSHPVIVVHGGAGWSHGTSDEKQHAIKSGLKKALDTGFSILQSGGSSLDAVEAAIVILEDNPVFNAGRGSVYTAEEKQEMDASIMSGNDQDAGAVASVSRVKNPIKLARYIMEHTEHVMMAGSGAEKVAEQGGLELVDPSYFYSEDRLKSVKKQKAKKNSTVGALAMDKLGNIAAGTSTGGRSNKLPGRIGDSPIIGAGTWAQNNVCGVSGTGHGEYFIRYNVAREICARMEYLNLSVGEASAQVIGQLTAIGIEGGVIVLDKNGNISMEFNTDGMARAYRNSKGDEMIAIYK</sequence>